<feature type="compositionally biased region" description="Acidic residues" evidence="7">
    <location>
        <begin position="709"/>
        <end position="730"/>
    </location>
</feature>
<feature type="region of interest" description="Disordered" evidence="7">
    <location>
        <begin position="1"/>
        <end position="25"/>
    </location>
</feature>
<comment type="subcellular location">
    <subcellularLocation>
        <location evidence="1">Cytoplasm</location>
    </subcellularLocation>
</comment>
<feature type="compositionally biased region" description="Low complexity" evidence="7">
    <location>
        <begin position="1262"/>
        <end position="1284"/>
    </location>
</feature>
<feature type="compositionally biased region" description="Polar residues" evidence="7">
    <location>
        <begin position="205"/>
        <end position="220"/>
    </location>
</feature>
<feature type="compositionally biased region" description="Basic and acidic residues" evidence="7">
    <location>
        <begin position="95"/>
        <end position="107"/>
    </location>
</feature>
<evidence type="ECO:0000256" key="4">
    <source>
        <dbReference type="ARBA" id="ARBA00020733"/>
    </source>
</evidence>
<feature type="compositionally biased region" description="Basic residues" evidence="7">
    <location>
        <begin position="194"/>
        <end position="204"/>
    </location>
</feature>
<dbReference type="GO" id="GO:0005737">
    <property type="term" value="C:cytoplasm"/>
    <property type="evidence" value="ECO:0007669"/>
    <property type="project" value="UniProtKB-SubCell"/>
</dbReference>
<dbReference type="InterPro" id="IPR025279">
    <property type="entry name" value="NST1"/>
</dbReference>
<feature type="compositionally biased region" description="Basic and acidic residues" evidence="7">
    <location>
        <begin position="127"/>
        <end position="136"/>
    </location>
</feature>
<gene>
    <name evidence="8" type="primary">NST1</name>
    <name evidence="8" type="ORF">BG011_005675</name>
</gene>
<evidence type="ECO:0000256" key="7">
    <source>
        <dbReference type="SAM" id="MobiDB-lite"/>
    </source>
</evidence>
<feature type="region of interest" description="Disordered" evidence="7">
    <location>
        <begin position="342"/>
        <end position="421"/>
    </location>
</feature>
<feature type="compositionally biased region" description="Basic and acidic residues" evidence="7">
    <location>
        <begin position="489"/>
        <end position="498"/>
    </location>
</feature>
<feature type="compositionally biased region" description="Basic residues" evidence="7">
    <location>
        <begin position="83"/>
        <end position="94"/>
    </location>
</feature>
<dbReference type="Pfam" id="PF13945">
    <property type="entry name" value="NST1"/>
    <property type="match status" value="1"/>
</dbReference>
<feature type="region of interest" description="Disordered" evidence="7">
    <location>
        <begin position="41"/>
        <end position="245"/>
    </location>
</feature>
<comment type="similarity">
    <text evidence="2">Belongs to the NST1 family.</text>
</comment>
<evidence type="ECO:0000256" key="3">
    <source>
        <dbReference type="ARBA" id="ARBA00015112"/>
    </source>
</evidence>
<evidence type="ECO:0000313" key="9">
    <source>
        <dbReference type="Proteomes" id="UP000726737"/>
    </source>
</evidence>
<feature type="compositionally biased region" description="Low complexity" evidence="7">
    <location>
        <begin position="1357"/>
        <end position="1367"/>
    </location>
</feature>
<feature type="compositionally biased region" description="Basic and acidic residues" evidence="7">
    <location>
        <begin position="533"/>
        <end position="555"/>
    </location>
</feature>
<keyword evidence="9" id="KW-1185">Reference proteome</keyword>
<feature type="compositionally biased region" description="Basic and acidic residues" evidence="7">
    <location>
        <begin position="630"/>
        <end position="708"/>
    </location>
</feature>
<accession>A0A9P6PY31</accession>
<name>A0A9P6PY31_9FUNG</name>
<evidence type="ECO:0000256" key="2">
    <source>
        <dbReference type="ARBA" id="ARBA00007112"/>
    </source>
</evidence>
<feature type="region of interest" description="Disordered" evidence="7">
    <location>
        <begin position="1113"/>
        <end position="1165"/>
    </location>
</feature>
<feature type="region of interest" description="Disordered" evidence="7">
    <location>
        <begin position="533"/>
        <end position="618"/>
    </location>
</feature>
<dbReference type="EMBL" id="JAAAJA010000398">
    <property type="protein sequence ID" value="KAG0254535.1"/>
    <property type="molecule type" value="Genomic_DNA"/>
</dbReference>
<feature type="compositionally biased region" description="Polar residues" evidence="7">
    <location>
        <begin position="63"/>
        <end position="82"/>
    </location>
</feature>
<feature type="compositionally biased region" description="Acidic residues" evidence="7">
    <location>
        <begin position="137"/>
        <end position="153"/>
    </location>
</feature>
<evidence type="ECO:0000256" key="5">
    <source>
        <dbReference type="ARBA" id="ARBA00022490"/>
    </source>
</evidence>
<feature type="compositionally biased region" description="Low complexity" evidence="7">
    <location>
        <begin position="177"/>
        <end position="193"/>
    </location>
</feature>
<keyword evidence="5" id="KW-0963">Cytoplasm</keyword>
<proteinExistence type="inferred from homology"/>
<dbReference type="OrthoDB" id="21629at2759"/>
<keyword evidence="6" id="KW-0175">Coiled coil</keyword>
<evidence type="ECO:0000313" key="8">
    <source>
        <dbReference type="EMBL" id="KAG0254535.1"/>
    </source>
</evidence>
<dbReference type="CDD" id="cd22249">
    <property type="entry name" value="UDM1_RNF168_RNF169-like"/>
    <property type="match status" value="1"/>
</dbReference>
<organism evidence="8 9">
    <name type="scientific">Mortierella polycephala</name>
    <dbReference type="NCBI Taxonomy" id="41804"/>
    <lineage>
        <taxon>Eukaryota</taxon>
        <taxon>Fungi</taxon>
        <taxon>Fungi incertae sedis</taxon>
        <taxon>Mucoromycota</taxon>
        <taxon>Mortierellomycotina</taxon>
        <taxon>Mortierellomycetes</taxon>
        <taxon>Mortierellales</taxon>
        <taxon>Mortierellaceae</taxon>
        <taxon>Mortierella</taxon>
    </lineage>
</organism>
<reference evidence="8" key="1">
    <citation type="journal article" date="2020" name="Fungal Divers.">
        <title>Resolving the Mortierellaceae phylogeny through synthesis of multi-gene phylogenetics and phylogenomics.</title>
        <authorList>
            <person name="Vandepol N."/>
            <person name="Liber J."/>
            <person name="Desiro A."/>
            <person name="Na H."/>
            <person name="Kennedy M."/>
            <person name="Barry K."/>
            <person name="Grigoriev I.V."/>
            <person name="Miller A.N."/>
            <person name="O'Donnell K."/>
            <person name="Stajich J.E."/>
            <person name="Bonito G."/>
        </authorList>
    </citation>
    <scope>NUCLEOTIDE SEQUENCE</scope>
    <source>
        <strain evidence="8">KOD948</strain>
    </source>
</reference>
<feature type="region of interest" description="Disordered" evidence="7">
    <location>
        <begin position="1186"/>
        <end position="1400"/>
    </location>
</feature>
<comment type="caution">
    <text evidence="8">The sequence shown here is derived from an EMBL/GenBank/DDBJ whole genome shotgun (WGS) entry which is preliminary data.</text>
</comment>
<dbReference type="InterPro" id="IPR051195">
    <property type="entry name" value="Fungal_stress_NST1"/>
</dbReference>
<dbReference type="PANTHER" id="PTHR31780:SF10">
    <property type="entry name" value="LD36051P"/>
    <property type="match status" value="1"/>
</dbReference>
<feature type="compositionally biased region" description="Polar residues" evidence="7">
    <location>
        <begin position="761"/>
        <end position="808"/>
    </location>
</feature>
<feature type="compositionally biased region" description="Acidic residues" evidence="7">
    <location>
        <begin position="372"/>
        <end position="405"/>
    </location>
</feature>
<feature type="compositionally biased region" description="Low complexity" evidence="7">
    <location>
        <begin position="1243"/>
        <end position="1255"/>
    </location>
</feature>
<feature type="region of interest" description="Disordered" evidence="7">
    <location>
        <begin position="462"/>
        <end position="498"/>
    </location>
</feature>
<feature type="compositionally biased region" description="Basic and acidic residues" evidence="7">
    <location>
        <begin position="565"/>
        <end position="618"/>
    </location>
</feature>
<dbReference type="Proteomes" id="UP000726737">
    <property type="component" value="Unassembled WGS sequence"/>
</dbReference>
<evidence type="ECO:0000256" key="6">
    <source>
        <dbReference type="ARBA" id="ARBA00023054"/>
    </source>
</evidence>
<feature type="compositionally biased region" description="Low complexity" evidence="7">
    <location>
        <begin position="52"/>
        <end position="62"/>
    </location>
</feature>
<sequence>MAAHTFAPEDALPPPKSAIIYSRDGRKRSLNIDMTKHFASSIHDHSMLPPLSSHASSSANASTGVKGSTSSRSNGILPSTNPSHKKKKKKRTKKRTLERIEESEHRTGVPNGTGQEHHTNCQHHHASSHDHRHHYDDEEEDDEDFYSDEDAYDPETSNLASSAVTSSAVRQDHQGITTTASTATNNDNTVSGSSKKKKKKRKKSLTTGAIPTTTNSSSQDTHNHDHGNSSRSAVPSGHRNGHDHSSIVKHMHDTHTQNDGFWHYSDAEERQRIREFWFQLREEERRSLVRVEKEAVLKKMKEQQRHSCSCSLCGRKRTAIEEELELLYDAYYDELEQYANQQQPSDGHALTYSQHSPTFDVDDLSDESRPSDEEDEDEDEDDEDDEDDDEDGYEDDDEEDEYEDEVNSRKAPFPYRSGFPNTLQAKGNILTVAEDLLENDGKKFLEMMDRLADRKVQRDDDLMDTRGVYEEYDDEEDGDFEDDGPEEDTLTKEQRMEEGRRMFQAFAARMFEQRVLSAYREKVAQERQERLLAELEEESRQEQLREERKEREKEKKRDKKRLQRQHKEEERAAKEALRLAEEKRQLEERERKLEADRKRREEERRIKEEEKRLRDEDKRLRDEERIKKEEERKRKLKEEKAREAEKERRRKEELLAKEKEEQERKAEEAKRLDREVYLKQRLVEEQRRQEELRQQEQLAKEEMLRQEQELEQNLEQELEQSPEQEQEQEQEPGAVMPTTDSRQNHVQEPVPASTMRDRVATTGSEVSSASQGVNSQSTSPYHAPGSMNNQIPSPQGSSTPVSNSLWSNPYSTQATLQSQFQPQHPLPHQQQIFAQSMQPGMFRPPGHFSQIGGEHDAFGTRIGGSTGRGGFLSGSSHQNQLPFPTMSPLQQSSNQLPQQIGGLRSPGLAPIGYTQGNVPAKKLLTIMDPNNVASAHDLAINSGSPLHSPSTLGAIGTPVNSFGPISPIGHTRRTSTPHGSVSAEMIKPIQRPVPIGRPKDHSQHGTISSSFDGLTLGLTGLAIGAELERKPRSPSLNLTGGSALDQDSAVIGKDALRPTNGGGDGPRNDFSNEVVSQAASLQALSPNGRDQRENMFFTGSFFGNRTNSHDPFVHSTDFSSYGQQPQQGHRPLPNSSRFMSPFPMPHPSSPHNQQQQHHPSQQQQHLFLQQQQYLQELQIHQQMQQQQQQQLGLGSPPISGSNSWGRSNFMRPSHLNSHPANGSPSLGVASPPSRSLSPPPSPAMSLQNSSHGPMMPIGPPSGGSSNQLHQQHQYPHQRQQPQHQFNPFPSNGLELTVGSGRKSFSHLPPMRHSNSIDGSASGMDGGLLPSASRNHVGQAMENDRLANGFPGGYGSLPPQQHQQPHQQYPLGAIGDVANTGAAGSGGTSASGGSRDTTFSL</sequence>
<feature type="compositionally biased region" description="Polar residues" evidence="7">
    <location>
        <begin position="342"/>
        <end position="357"/>
    </location>
</feature>
<evidence type="ECO:0000256" key="1">
    <source>
        <dbReference type="ARBA" id="ARBA00004496"/>
    </source>
</evidence>
<feature type="compositionally biased region" description="Polar residues" evidence="7">
    <location>
        <begin position="1214"/>
        <end position="1224"/>
    </location>
</feature>
<feature type="compositionally biased region" description="Polar residues" evidence="7">
    <location>
        <begin position="1116"/>
        <end position="1127"/>
    </location>
</feature>
<protein>
    <recommendedName>
        <fullName evidence="4">Stress response protein NST1</fullName>
    </recommendedName>
    <alternativeName>
        <fullName evidence="3">Stress response protein nst1</fullName>
    </alternativeName>
</protein>
<feature type="compositionally biased region" description="Polar residues" evidence="7">
    <location>
        <begin position="155"/>
        <end position="169"/>
    </location>
</feature>
<feature type="compositionally biased region" description="Low complexity" evidence="7">
    <location>
        <begin position="1149"/>
        <end position="1165"/>
    </location>
</feature>
<feature type="region of interest" description="Disordered" evidence="7">
    <location>
        <begin position="630"/>
        <end position="808"/>
    </location>
</feature>
<feature type="compositionally biased region" description="Acidic residues" evidence="7">
    <location>
        <begin position="470"/>
        <end position="488"/>
    </location>
</feature>
<feature type="region of interest" description="Disordered" evidence="7">
    <location>
        <begin position="1049"/>
        <end position="1071"/>
    </location>
</feature>
<dbReference type="PANTHER" id="PTHR31780">
    <property type="entry name" value="STRESS RESPONSE PROTEIN NST1-RELATED"/>
    <property type="match status" value="1"/>
</dbReference>